<sequence>MKILFVYGTLQQGQAHDLTQYAPTTRRLGEGSARGYLYDLGHCPALALDAGGDTVWGEVYEVDESLFEDLNRWEAECGEFLLREVILKLDHKELPGHVYEVGPNQELPANTLREGRWPLRATVCDETEVSQVCDHVGE</sequence>
<dbReference type="InterPro" id="IPR036568">
    <property type="entry name" value="GGCT-like_sf"/>
</dbReference>
<dbReference type="AlphaFoldDB" id="A0ABD5C7P9"/>
<dbReference type="CDD" id="cd06661">
    <property type="entry name" value="GGCT_like"/>
    <property type="match status" value="1"/>
</dbReference>
<organism evidence="2 3">
    <name type="scientific">Paraburkholderia graminis</name>
    <dbReference type="NCBI Taxonomy" id="60548"/>
    <lineage>
        <taxon>Bacteria</taxon>
        <taxon>Pseudomonadati</taxon>
        <taxon>Pseudomonadota</taxon>
        <taxon>Betaproteobacteria</taxon>
        <taxon>Burkholderiales</taxon>
        <taxon>Burkholderiaceae</taxon>
        <taxon>Paraburkholderia</taxon>
    </lineage>
</organism>
<dbReference type="EMBL" id="JAVIZN010000001">
    <property type="protein sequence ID" value="MDR6201294.1"/>
    <property type="molecule type" value="Genomic_DNA"/>
</dbReference>
<proteinExistence type="predicted"/>
<gene>
    <name evidence="2" type="ORF">QF025_000014</name>
</gene>
<comment type="caution">
    <text evidence="2">The sequence shown here is derived from an EMBL/GenBank/DDBJ whole genome shotgun (WGS) entry which is preliminary data.</text>
</comment>
<evidence type="ECO:0000313" key="3">
    <source>
        <dbReference type="Proteomes" id="UP001245184"/>
    </source>
</evidence>
<dbReference type="Proteomes" id="UP001245184">
    <property type="component" value="Unassembled WGS sequence"/>
</dbReference>
<dbReference type="Pfam" id="PF06094">
    <property type="entry name" value="GGACT"/>
    <property type="match status" value="1"/>
</dbReference>
<evidence type="ECO:0000259" key="1">
    <source>
        <dbReference type="Pfam" id="PF06094"/>
    </source>
</evidence>
<accession>A0ABD5C7P9</accession>
<dbReference type="RefSeq" id="WP_310029421.1">
    <property type="nucleotide sequence ID" value="NZ_JAVIZN010000001.1"/>
</dbReference>
<name>A0ABD5C7P9_9BURK</name>
<protein>
    <submittedName>
        <fullName evidence="2">Gamma-glutamylcyclotransferase (GGCT)/AIG2-like uncharacterized protein YtfP</fullName>
    </submittedName>
</protein>
<evidence type="ECO:0000313" key="2">
    <source>
        <dbReference type="EMBL" id="MDR6201294.1"/>
    </source>
</evidence>
<dbReference type="InterPro" id="IPR013024">
    <property type="entry name" value="GGCT-like"/>
</dbReference>
<dbReference type="InterPro" id="IPR009288">
    <property type="entry name" value="AIG2-like_dom"/>
</dbReference>
<feature type="domain" description="Gamma-glutamylcyclotransferase AIG2-like" evidence="1">
    <location>
        <begin position="4"/>
        <end position="117"/>
    </location>
</feature>
<dbReference type="Gene3D" id="3.10.490.10">
    <property type="entry name" value="Gamma-glutamyl cyclotransferase-like"/>
    <property type="match status" value="1"/>
</dbReference>
<reference evidence="2 3" key="1">
    <citation type="submission" date="2023-08" db="EMBL/GenBank/DDBJ databases">
        <title>Genome sequencing of plant associated microbes to promote plant fitness in Sorghum bicolor and Oryza sativa.</title>
        <authorList>
            <person name="Coleman-Derr D."/>
        </authorList>
    </citation>
    <scope>NUCLEOTIDE SEQUENCE [LARGE SCALE GENOMIC DNA]</scope>
    <source>
        <strain evidence="2 3">SLBN-33</strain>
    </source>
</reference>
<dbReference type="SUPFAM" id="SSF110857">
    <property type="entry name" value="Gamma-glutamyl cyclotransferase-like"/>
    <property type="match status" value="1"/>
</dbReference>